<keyword evidence="2" id="KW-0732">Signal</keyword>
<feature type="chain" id="PRO_5021822327" description="Thioredoxin-like protein" evidence="2">
    <location>
        <begin position="26"/>
        <end position="414"/>
    </location>
</feature>
<protein>
    <recommendedName>
        <fullName evidence="5">Thioredoxin-like protein</fullName>
    </recommendedName>
</protein>
<accession>A0A562L7P1</accession>
<evidence type="ECO:0000313" key="4">
    <source>
        <dbReference type="Proteomes" id="UP000315167"/>
    </source>
</evidence>
<sequence>MPMHPKALAAVLVSIAAICSPSAGSQEASPARNESKTAPVHSTADLDRYLKATANAPSPLDRLSPLARKRFLDSLEFRDGALVSHGRSDLIAELTSDEIRQVLGIFGEEPDEYLLTLARPAPRTAPLPAEPSDVERSFDTFSQIADSRTRHSEEERSLSIAHAYEEQLAKYAGNPQELDDYDLEFVFRAAQTNVFYNPTPKYARSAQTLLAEAQSRGLSRPTDFGYVYKALVSARLFDEAREFADQHPSSDRKPLPQLHDAPGLTGATAWALARDKRELTRKPIDLRQPAQVIVVSSPSCHFSQDAARDIRNDPMLAKLFRQHATWLNPPLGTSDFDDVQAWNREHPDQPMVIAYAKDEWPMFEDWGTPIFYIFKDGELAETVRGWGAGKPHDELSKALGRVGLLPADEATASR</sequence>
<feature type="signal peptide" evidence="2">
    <location>
        <begin position="1"/>
        <end position="25"/>
    </location>
</feature>
<dbReference type="AlphaFoldDB" id="A0A562L7P1"/>
<dbReference type="RefSeq" id="WP_144898919.1">
    <property type="nucleotide sequence ID" value="NZ_VLKN01000003.1"/>
</dbReference>
<evidence type="ECO:0008006" key="5">
    <source>
        <dbReference type="Google" id="ProtNLM"/>
    </source>
</evidence>
<feature type="region of interest" description="Disordered" evidence="1">
    <location>
        <begin position="23"/>
        <end position="42"/>
    </location>
</feature>
<name>A0A562L7P1_9GAMM</name>
<evidence type="ECO:0000256" key="1">
    <source>
        <dbReference type="SAM" id="MobiDB-lite"/>
    </source>
</evidence>
<reference evidence="3 4" key="1">
    <citation type="journal article" date="2015" name="Stand. Genomic Sci.">
        <title>Genomic Encyclopedia of Bacterial and Archaeal Type Strains, Phase III: the genomes of soil and plant-associated and newly described type strains.</title>
        <authorList>
            <person name="Whitman W.B."/>
            <person name="Woyke T."/>
            <person name="Klenk H.P."/>
            <person name="Zhou Y."/>
            <person name="Lilburn T.G."/>
            <person name="Beck B.J."/>
            <person name="De Vos P."/>
            <person name="Vandamme P."/>
            <person name="Eisen J.A."/>
            <person name="Garrity G."/>
            <person name="Hugenholtz P."/>
            <person name="Kyrpides N.C."/>
        </authorList>
    </citation>
    <scope>NUCLEOTIDE SEQUENCE [LARGE SCALE GENOMIC DNA]</scope>
    <source>
        <strain evidence="3 4">CGMCC 1.10821</strain>
    </source>
</reference>
<dbReference type="Proteomes" id="UP000315167">
    <property type="component" value="Unassembled WGS sequence"/>
</dbReference>
<evidence type="ECO:0000256" key="2">
    <source>
        <dbReference type="SAM" id="SignalP"/>
    </source>
</evidence>
<proteinExistence type="predicted"/>
<dbReference type="EMBL" id="VLKN01000003">
    <property type="protein sequence ID" value="TWI03605.1"/>
    <property type="molecule type" value="Genomic_DNA"/>
</dbReference>
<keyword evidence="4" id="KW-1185">Reference proteome</keyword>
<gene>
    <name evidence="3" type="ORF">IP90_01419</name>
</gene>
<organism evidence="3 4">
    <name type="scientific">Luteimonas cucumeris</name>
    <dbReference type="NCBI Taxonomy" id="985012"/>
    <lineage>
        <taxon>Bacteria</taxon>
        <taxon>Pseudomonadati</taxon>
        <taxon>Pseudomonadota</taxon>
        <taxon>Gammaproteobacteria</taxon>
        <taxon>Lysobacterales</taxon>
        <taxon>Lysobacteraceae</taxon>
        <taxon>Luteimonas</taxon>
    </lineage>
</organism>
<evidence type="ECO:0000313" key="3">
    <source>
        <dbReference type="EMBL" id="TWI03605.1"/>
    </source>
</evidence>
<comment type="caution">
    <text evidence="3">The sequence shown here is derived from an EMBL/GenBank/DDBJ whole genome shotgun (WGS) entry which is preliminary data.</text>
</comment>